<dbReference type="PROSITE" id="PS51296">
    <property type="entry name" value="RIESKE"/>
    <property type="match status" value="1"/>
</dbReference>
<dbReference type="Gene3D" id="2.102.10.10">
    <property type="entry name" value="Rieske [2Fe-2S] iron-sulphur domain"/>
    <property type="match status" value="1"/>
</dbReference>
<dbReference type="EMBL" id="QFQS01000011">
    <property type="protein sequence ID" value="PZQ94949.1"/>
    <property type="molecule type" value="Genomic_DNA"/>
</dbReference>
<keyword evidence="1" id="KW-0001">2Fe-2S</keyword>
<dbReference type="GO" id="GO:0046872">
    <property type="term" value="F:metal ion binding"/>
    <property type="evidence" value="ECO:0007669"/>
    <property type="project" value="UniProtKB-KW"/>
</dbReference>
<reference evidence="6 7" key="1">
    <citation type="submission" date="2017-08" db="EMBL/GenBank/DDBJ databases">
        <title>Infants hospitalized years apart are colonized by the same room-sourced microbial strains.</title>
        <authorList>
            <person name="Brooks B."/>
            <person name="Olm M.R."/>
            <person name="Firek B.A."/>
            <person name="Baker R."/>
            <person name="Thomas B.C."/>
            <person name="Morowitz M.J."/>
            <person name="Banfield J.F."/>
        </authorList>
    </citation>
    <scope>NUCLEOTIDE SEQUENCE [LARGE SCALE GENOMIC DNA]</scope>
    <source>
        <strain evidence="6">S2_003_000_R2_11</strain>
    </source>
</reference>
<proteinExistence type="predicted"/>
<dbReference type="Proteomes" id="UP000248975">
    <property type="component" value="Unassembled WGS sequence"/>
</dbReference>
<sequence>MVRLSETPGGVKLCPLDDMAEGSARNFVLQLRAGRFHGFVVRQDGMVYGYVDRCPHAGLPLAQRLDDYLTPRADLIVCSWHGALFRVEDGACVGGPCVGQALTRWAVEIRNDWIVTA</sequence>
<dbReference type="InterPro" id="IPR017941">
    <property type="entry name" value="Rieske_2Fe-2S"/>
</dbReference>
<evidence type="ECO:0000313" key="7">
    <source>
        <dbReference type="Proteomes" id="UP000248975"/>
    </source>
</evidence>
<keyword evidence="4" id="KW-0411">Iron-sulfur</keyword>
<keyword evidence="3" id="KW-0408">Iron</keyword>
<evidence type="ECO:0000313" key="6">
    <source>
        <dbReference type="EMBL" id="PZQ94949.1"/>
    </source>
</evidence>
<dbReference type="InterPro" id="IPR036922">
    <property type="entry name" value="Rieske_2Fe-2S_sf"/>
</dbReference>
<comment type="caution">
    <text evidence="6">The sequence shown here is derived from an EMBL/GenBank/DDBJ whole genome shotgun (WGS) entry which is preliminary data.</text>
</comment>
<evidence type="ECO:0000256" key="3">
    <source>
        <dbReference type="ARBA" id="ARBA00023004"/>
    </source>
</evidence>
<evidence type="ECO:0000256" key="4">
    <source>
        <dbReference type="ARBA" id="ARBA00023014"/>
    </source>
</evidence>
<dbReference type="PANTHER" id="PTHR40261">
    <property type="match status" value="1"/>
</dbReference>
<accession>A0A2W5RZV4</accession>
<organism evidence="6 7">
    <name type="scientific">Cereibacter sphaeroides</name>
    <name type="common">Rhodobacter sphaeroides</name>
    <dbReference type="NCBI Taxonomy" id="1063"/>
    <lineage>
        <taxon>Bacteria</taxon>
        <taxon>Pseudomonadati</taxon>
        <taxon>Pseudomonadota</taxon>
        <taxon>Alphaproteobacteria</taxon>
        <taxon>Rhodobacterales</taxon>
        <taxon>Paracoccaceae</taxon>
        <taxon>Cereibacter</taxon>
    </lineage>
</organism>
<protein>
    <submittedName>
        <fullName evidence="6">2Fe-2S ferredoxin</fullName>
    </submittedName>
</protein>
<evidence type="ECO:0000259" key="5">
    <source>
        <dbReference type="PROSITE" id="PS51296"/>
    </source>
</evidence>
<dbReference type="SUPFAM" id="SSF50022">
    <property type="entry name" value="ISP domain"/>
    <property type="match status" value="1"/>
</dbReference>
<evidence type="ECO:0000256" key="2">
    <source>
        <dbReference type="ARBA" id="ARBA00022723"/>
    </source>
</evidence>
<name>A0A2W5RZV4_CERSP</name>
<keyword evidence="2" id="KW-0479">Metal-binding</keyword>
<dbReference type="Pfam" id="PF00355">
    <property type="entry name" value="Rieske"/>
    <property type="match status" value="1"/>
</dbReference>
<dbReference type="GO" id="GO:0051537">
    <property type="term" value="F:2 iron, 2 sulfur cluster binding"/>
    <property type="evidence" value="ECO:0007669"/>
    <property type="project" value="UniProtKB-KW"/>
</dbReference>
<dbReference type="AlphaFoldDB" id="A0A2W5RZV4"/>
<evidence type="ECO:0000256" key="1">
    <source>
        <dbReference type="ARBA" id="ARBA00022714"/>
    </source>
</evidence>
<dbReference type="PANTHER" id="PTHR40261:SF1">
    <property type="entry name" value="RIESKE DOMAIN-CONTAINING PROTEIN"/>
    <property type="match status" value="1"/>
</dbReference>
<feature type="domain" description="Rieske" evidence="5">
    <location>
        <begin position="11"/>
        <end position="116"/>
    </location>
</feature>
<dbReference type="CDD" id="cd03467">
    <property type="entry name" value="Rieske"/>
    <property type="match status" value="1"/>
</dbReference>
<gene>
    <name evidence="6" type="ORF">DI533_20830</name>
</gene>